<dbReference type="PANTHER" id="PTHR33164:SF43">
    <property type="entry name" value="HTH-TYPE TRANSCRIPTIONAL REPRESSOR YETL"/>
    <property type="match status" value="1"/>
</dbReference>
<feature type="domain" description="HTH marR-type" evidence="4">
    <location>
        <begin position="16"/>
        <end position="147"/>
    </location>
</feature>
<organism evidence="5 6">
    <name type="scientific">Sphingobium lactosutens DS20</name>
    <dbReference type="NCBI Taxonomy" id="1331060"/>
    <lineage>
        <taxon>Bacteria</taxon>
        <taxon>Pseudomonadati</taxon>
        <taxon>Pseudomonadota</taxon>
        <taxon>Alphaproteobacteria</taxon>
        <taxon>Sphingomonadales</taxon>
        <taxon>Sphingomonadaceae</taxon>
        <taxon>Sphingobium</taxon>
    </lineage>
</organism>
<dbReference type="InterPro" id="IPR023187">
    <property type="entry name" value="Tscrpt_reg_MarR-type_CS"/>
</dbReference>
<dbReference type="GO" id="GO:0006950">
    <property type="term" value="P:response to stress"/>
    <property type="evidence" value="ECO:0007669"/>
    <property type="project" value="TreeGrafter"/>
</dbReference>
<dbReference type="InterPro" id="IPR036388">
    <property type="entry name" value="WH-like_DNA-bd_sf"/>
</dbReference>
<dbReference type="Gene3D" id="1.10.10.10">
    <property type="entry name" value="Winged helix-like DNA-binding domain superfamily/Winged helix DNA-binding domain"/>
    <property type="match status" value="1"/>
</dbReference>
<evidence type="ECO:0000256" key="3">
    <source>
        <dbReference type="ARBA" id="ARBA00023163"/>
    </source>
</evidence>
<dbReference type="AlphaFoldDB" id="T0H9D2"/>
<dbReference type="InterPro" id="IPR039422">
    <property type="entry name" value="MarR/SlyA-like"/>
</dbReference>
<comment type="caution">
    <text evidence="5">The sequence shown here is derived from an EMBL/GenBank/DDBJ whole genome shotgun (WGS) entry which is preliminary data.</text>
</comment>
<gene>
    <name evidence="5" type="ORF">RLDS_19255</name>
</gene>
<name>T0H9D2_9SPHN</name>
<keyword evidence="3" id="KW-0804">Transcription</keyword>
<dbReference type="PANTHER" id="PTHR33164">
    <property type="entry name" value="TRANSCRIPTIONAL REGULATOR, MARR FAMILY"/>
    <property type="match status" value="1"/>
</dbReference>
<dbReference type="PATRIC" id="fig|1331060.3.peg.3723"/>
<dbReference type="EMBL" id="ATDP01000101">
    <property type="protein sequence ID" value="EQB12916.1"/>
    <property type="molecule type" value="Genomic_DNA"/>
</dbReference>
<keyword evidence="1" id="KW-0805">Transcription regulation</keyword>
<dbReference type="Pfam" id="PF12802">
    <property type="entry name" value="MarR_2"/>
    <property type="match status" value="1"/>
</dbReference>
<evidence type="ECO:0000313" key="5">
    <source>
        <dbReference type="EMBL" id="EQB12916.1"/>
    </source>
</evidence>
<dbReference type="PROSITE" id="PS50995">
    <property type="entry name" value="HTH_MARR_2"/>
    <property type="match status" value="1"/>
</dbReference>
<evidence type="ECO:0000256" key="2">
    <source>
        <dbReference type="ARBA" id="ARBA00023125"/>
    </source>
</evidence>
<keyword evidence="6" id="KW-1185">Reference proteome</keyword>
<dbReference type="GO" id="GO:0003677">
    <property type="term" value="F:DNA binding"/>
    <property type="evidence" value="ECO:0007669"/>
    <property type="project" value="UniProtKB-KW"/>
</dbReference>
<proteinExistence type="predicted"/>
<dbReference type="PRINTS" id="PR00598">
    <property type="entry name" value="HTHMARR"/>
</dbReference>
<evidence type="ECO:0000313" key="6">
    <source>
        <dbReference type="Proteomes" id="UP000015531"/>
    </source>
</evidence>
<dbReference type="PROSITE" id="PS01117">
    <property type="entry name" value="HTH_MARR_1"/>
    <property type="match status" value="1"/>
</dbReference>
<dbReference type="SMART" id="SM00347">
    <property type="entry name" value="HTH_MARR"/>
    <property type="match status" value="1"/>
</dbReference>
<dbReference type="InterPro" id="IPR000835">
    <property type="entry name" value="HTH_MarR-typ"/>
</dbReference>
<dbReference type="Proteomes" id="UP000015531">
    <property type="component" value="Unassembled WGS sequence"/>
</dbReference>
<protein>
    <submittedName>
        <fullName evidence="5">MarR family transcriptional regulator</fullName>
    </submittedName>
</protein>
<reference evidence="5 6" key="1">
    <citation type="journal article" date="2013" name="Genome Announc.">
        <title>Draft Genome Sequence of Sphingobium lactosutens Strain DS20T, Isolated from a Hexachlorocyclohexane Dumpsite.</title>
        <authorList>
            <person name="Kumar R."/>
            <person name="Dwivedi V."/>
            <person name="Negi V."/>
            <person name="Khurana J.P."/>
            <person name="Lal R."/>
        </authorList>
    </citation>
    <scope>NUCLEOTIDE SEQUENCE [LARGE SCALE GENOMIC DNA]</scope>
    <source>
        <strain evidence="5 6">DS20</strain>
    </source>
</reference>
<dbReference type="GO" id="GO:0003700">
    <property type="term" value="F:DNA-binding transcription factor activity"/>
    <property type="evidence" value="ECO:0007669"/>
    <property type="project" value="InterPro"/>
</dbReference>
<evidence type="ECO:0000259" key="4">
    <source>
        <dbReference type="PROSITE" id="PS50995"/>
    </source>
</evidence>
<dbReference type="SUPFAM" id="SSF46785">
    <property type="entry name" value="Winged helix' DNA-binding domain"/>
    <property type="match status" value="1"/>
</dbReference>
<dbReference type="InterPro" id="IPR036390">
    <property type="entry name" value="WH_DNA-bd_sf"/>
</dbReference>
<dbReference type="eggNOG" id="COG1846">
    <property type="taxonomic scope" value="Bacteria"/>
</dbReference>
<evidence type="ECO:0000256" key="1">
    <source>
        <dbReference type="ARBA" id="ARBA00023015"/>
    </source>
</evidence>
<sequence>MTRYADEMTDPTEEQIAVLGTALETFARRYKLADARRSERLLAELDKAVLLYVAEHAGCGPTDVARFLGVPTTTMSSSTDRLVRRGFLKRERIEADRRAVALTLSEAGAAYAKAQVDAYRQMYMLMLSRLSPRERDQFIAMITKIVYTNVE</sequence>
<accession>T0H9D2</accession>
<keyword evidence="2" id="KW-0238">DNA-binding</keyword>